<dbReference type="KEGG" id="rsin:B6N60_04082"/>
<proteinExistence type="predicted"/>
<reference evidence="1" key="1">
    <citation type="submission" date="2017-04" db="EMBL/GenBank/DDBJ databases">
        <title>Genome deletions in a multicellular cyanobacterial endosymbiont for morphological adaptation in marine diatoms.</title>
        <authorList>
            <person name="Wang Y."/>
            <person name="Gao H."/>
            <person name="Li R."/>
            <person name="Xu X."/>
        </authorList>
    </citation>
    <scope>NUCLEOTIDE SEQUENCE</scope>
    <source>
        <strain evidence="1">FACHB 800</strain>
    </source>
</reference>
<sequence>MDIPTILLTALITWAIEKSADEFLFWVKKNLKEKSSDNNEDN</sequence>
<name>A0A975TAS5_9NOST</name>
<dbReference type="EMBL" id="CP021056">
    <property type="protein sequence ID" value="QXE25368.1"/>
    <property type="molecule type" value="Genomic_DNA"/>
</dbReference>
<dbReference type="Proteomes" id="UP000683511">
    <property type="component" value="Chromosome"/>
</dbReference>
<evidence type="ECO:0000313" key="1">
    <source>
        <dbReference type="EMBL" id="QXE25368.1"/>
    </source>
</evidence>
<accession>A0A975TAS5</accession>
<evidence type="ECO:0000313" key="2">
    <source>
        <dbReference type="Proteomes" id="UP000683511"/>
    </source>
</evidence>
<keyword evidence="2" id="KW-1185">Reference proteome</keyword>
<protein>
    <submittedName>
        <fullName evidence="1">Uncharacterized protein</fullName>
    </submittedName>
</protein>
<dbReference type="AlphaFoldDB" id="A0A975TAS5"/>
<gene>
    <name evidence="1" type="ORF">B6N60_04082</name>
</gene>
<organism evidence="1 2">
    <name type="scientific">Richelia sinica FACHB-800</name>
    <dbReference type="NCBI Taxonomy" id="1357546"/>
    <lineage>
        <taxon>Bacteria</taxon>
        <taxon>Bacillati</taxon>
        <taxon>Cyanobacteriota</taxon>
        <taxon>Cyanophyceae</taxon>
        <taxon>Nostocales</taxon>
        <taxon>Nostocaceae</taxon>
        <taxon>Richelia</taxon>
    </lineage>
</organism>
<dbReference type="RefSeq" id="WP_256443769.1">
    <property type="nucleotide sequence ID" value="NZ_CP021056.1"/>
</dbReference>